<dbReference type="GO" id="GO:0006352">
    <property type="term" value="P:DNA-templated transcription initiation"/>
    <property type="evidence" value="ECO:0007669"/>
    <property type="project" value="InterPro"/>
</dbReference>
<dbReference type="CDD" id="cd06171">
    <property type="entry name" value="Sigma70_r4"/>
    <property type="match status" value="1"/>
</dbReference>
<feature type="domain" description="RNA polymerase sigma-70 region 2" evidence="5">
    <location>
        <begin position="5"/>
        <end position="55"/>
    </location>
</feature>
<dbReference type="Pfam" id="PF08281">
    <property type="entry name" value="Sigma70_r4_2"/>
    <property type="match status" value="1"/>
</dbReference>
<evidence type="ECO:0000256" key="3">
    <source>
        <dbReference type="ARBA" id="ARBA00023082"/>
    </source>
</evidence>
<dbReference type="SUPFAM" id="SSF88946">
    <property type="entry name" value="Sigma2 domain of RNA polymerase sigma factors"/>
    <property type="match status" value="1"/>
</dbReference>
<dbReference type="Proteomes" id="UP000609064">
    <property type="component" value="Unassembled WGS sequence"/>
</dbReference>
<dbReference type="GO" id="GO:0003677">
    <property type="term" value="F:DNA binding"/>
    <property type="evidence" value="ECO:0007669"/>
    <property type="project" value="InterPro"/>
</dbReference>
<evidence type="ECO:0000259" key="6">
    <source>
        <dbReference type="Pfam" id="PF08281"/>
    </source>
</evidence>
<evidence type="ECO:0000256" key="1">
    <source>
        <dbReference type="ARBA" id="ARBA00010641"/>
    </source>
</evidence>
<dbReference type="InterPro" id="IPR013325">
    <property type="entry name" value="RNA_pol_sigma_r2"/>
</dbReference>
<organism evidence="7 8">
    <name type="scientific">Emticicia aquatilis</name>
    <dbReference type="NCBI Taxonomy" id="1537369"/>
    <lineage>
        <taxon>Bacteria</taxon>
        <taxon>Pseudomonadati</taxon>
        <taxon>Bacteroidota</taxon>
        <taxon>Cytophagia</taxon>
        <taxon>Cytophagales</taxon>
        <taxon>Leadbetterellaceae</taxon>
        <taxon>Emticicia</taxon>
    </lineage>
</organism>
<dbReference type="Pfam" id="PF04542">
    <property type="entry name" value="Sigma70_r2"/>
    <property type="match status" value="1"/>
</dbReference>
<dbReference type="EMBL" id="BMKK01000013">
    <property type="protein sequence ID" value="GGD77756.1"/>
    <property type="molecule type" value="Genomic_DNA"/>
</dbReference>
<dbReference type="InterPro" id="IPR007627">
    <property type="entry name" value="RNA_pol_sigma70_r2"/>
</dbReference>
<dbReference type="PANTHER" id="PTHR43133">
    <property type="entry name" value="RNA POLYMERASE ECF-TYPE SIGMA FACTO"/>
    <property type="match status" value="1"/>
</dbReference>
<keyword evidence="8" id="KW-1185">Reference proteome</keyword>
<keyword evidence="3" id="KW-0731">Sigma factor</keyword>
<protein>
    <submittedName>
        <fullName evidence="7">DNA-directed RNA polymerase sigma-70 factor</fullName>
    </submittedName>
</protein>
<evidence type="ECO:0000313" key="8">
    <source>
        <dbReference type="Proteomes" id="UP000609064"/>
    </source>
</evidence>
<proteinExistence type="inferred from homology"/>
<evidence type="ECO:0000313" key="7">
    <source>
        <dbReference type="EMBL" id="GGD77756.1"/>
    </source>
</evidence>
<dbReference type="InterPro" id="IPR039425">
    <property type="entry name" value="RNA_pol_sigma-70-like"/>
</dbReference>
<reference evidence="7" key="2">
    <citation type="submission" date="2020-09" db="EMBL/GenBank/DDBJ databases">
        <authorList>
            <person name="Sun Q."/>
            <person name="Zhou Y."/>
        </authorList>
    </citation>
    <scope>NUCLEOTIDE SEQUENCE</scope>
    <source>
        <strain evidence="7">CGMCC 1.15958</strain>
    </source>
</reference>
<feature type="domain" description="RNA polymerase sigma factor 70 region 4 type 2" evidence="6">
    <location>
        <begin position="82"/>
        <end position="134"/>
    </location>
</feature>
<dbReference type="InterPro" id="IPR013249">
    <property type="entry name" value="RNA_pol_sigma70_r4_t2"/>
</dbReference>
<dbReference type="InterPro" id="IPR036388">
    <property type="entry name" value="WH-like_DNA-bd_sf"/>
</dbReference>
<accession>A0A916Z640</accession>
<dbReference type="GO" id="GO:0016987">
    <property type="term" value="F:sigma factor activity"/>
    <property type="evidence" value="ECO:0007669"/>
    <property type="project" value="UniProtKB-KW"/>
</dbReference>
<sequence length="141" mass="16178">MFTKVFRLLNDYDEANDALQEGFIEVFRSLPDFKADSTLGAWIKTIMVRQAIRRRKFLDKFESLDVEMHETAFEVADTFTGQELDEAIRTLPEGCRAVFLLAEVEGFMHKEIAEMLNISEGTSKSQLSHAKKLLRKKLSDA</sequence>
<evidence type="ECO:0000256" key="4">
    <source>
        <dbReference type="ARBA" id="ARBA00023163"/>
    </source>
</evidence>
<reference evidence="7" key="1">
    <citation type="journal article" date="2014" name="Int. J. Syst. Evol. Microbiol.">
        <title>Complete genome sequence of Corynebacterium casei LMG S-19264T (=DSM 44701T), isolated from a smear-ripened cheese.</title>
        <authorList>
            <consortium name="US DOE Joint Genome Institute (JGI-PGF)"/>
            <person name="Walter F."/>
            <person name="Albersmeier A."/>
            <person name="Kalinowski J."/>
            <person name="Ruckert C."/>
        </authorList>
    </citation>
    <scope>NUCLEOTIDE SEQUENCE</scope>
    <source>
        <strain evidence="7">CGMCC 1.15958</strain>
    </source>
</reference>
<comment type="caution">
    <text evidence="7">The sequence shown here is derived from an EMBL/GenBank/DDBJ whole genome shotgun (WGS) entry which is preliminary data.</text>
</comment>
<dbReference type="Gene3D" id="1.10.10.10">
    <property type="entry name" value="Winged helix-like DNA-binding domain superfamily/Winged helix DNA-binding domain"/>
    <property type="match status" value="1"/>
</dbReference>
<comment type="similarity">
    <text evidence="1">Belongs to the sigma-70 factor family. ECF subfamily.</text>
</comment>
<dbReference type="AlphaFoldDB" id="A0A916Z640"/>
<dbReference type="InterPro" id="IPR013324">
    <property type="entry name" value="RNA_pol_sigma_r3/r4-like"/>
</dbReference>
<dbReference type="SUPFAM" id="SSF88659">
    <property type="entry name" value="Sigma3 and sigma4 domains of RNA polymerase sigma factors"/>
    <property type="match status" value="1"/>
</dbReference>
<keyword evidence="4" id="KW-0804">Transcription</keyword>
<name>A0A916Z640_9BACT</name>
<dbReference type="GO" id="GO:0000428">
    <property type="term" value="C:DNA-directed RNA polymerase complex"/>
    <property type="evidence" value="ECO:0007669"/>
    <property type="project" value="UniProtKB-KW"/>
</dbReference>
<evidence type="ECO:0000259" key="5">
    <source>
        <dbReference type="Pfam" id="PF04542"/>
    </source>
</evidence>
<evidence type="ECO:0000256" key="2">
    <source>
        <dbReference type="ARBA" id="ARBA00023015"/>
    </source>
</evidence>
<dbReference type="InterPro" id="IPR014284">
    <property type="entry name" value="RNA_pol_sigma-70_dom"/>
</dbReference>
<dbReference type="NCBIfam" id="TIGR02937">
    <property type="entry name" value="sigma70-ECF"/>
    <property type="match status" value="1"/>
</dbReference>
<keyword evidence="2" id="KW-0805">Transcription regulation</keyword>
<keyword evidence="7" id="KW-0240">DNA-directed RNA polymerase</keyword>
<dbReference type="PANTHER" id="PTHR43133:SF46">
    <property type="entry name" value="RNA POLYMERASE SIGMA-70 FACTOR ECF SUBFAMILY"/>
    <property type="match status" value="1"/>
</dbReference>
<dbReference type="Gene3D" id="1.10.1740.10">
    <property type="match status" value="1"/>
</dbReference>
<gene>
    <name evidence="7" type="ORF">GCM10011514_47120</name>
</gene>